<dbReference type="Proteomes" id="UP001055811">
    <property type="component" value="Linkage Group LG06"/>
</dbReference>
<evidence type="ECO:0000313" key="1">
    <source>
        <dbReference type="EMBL" id="KAI3722712.1"/>
    </source>
</evidence>
<dbReference type="EMBL" id="CM042014">
    <property type="protein sequence ID" value="KAI3722712.1"/>
    <property type="molecule type" value="Genomic_DNA"/>
</dbReference>
<keyword evidence="2" id="KW-1185">Reference proteome</keyword>
<organism evidence="1 2">
    <name type="scientific">Cichorium intybus</name>
    <name type="common">Chicory</name>
    <dbReference type="NCBI Taxonomy" id="13427"/>
    <lineage>
        <taxon>Eukaryota</taxon>
        <taxon>Viridiplantae</taxon>
        <taxon>Streptophyta</taxon>
        <taxon>Embryophyta</taxon>
        <taxon>Tracheophyta</taxon>
        <taxon>Spermatophyta</taxon>
        <taxon>Magnoliopsida</taxon>
        <taxon>eudicotyledons</taxon>
        <taxon>Gunneridae</taxon>
        <taxon>Pentapetalae</taxon>
        <taxon>asterids</taxon>
        <taxon>campanulids</taxon>
        <taxon>Asterales</taxon>
        <taxon>Asteraceae</taxon>
        <taxon>Cichorioideae</taxon>
        <taxon>Cichorieae</taxon>
        <taxon>Cichoriinae</taxon>
        <taxon>Cichorium</taxon>
    </lineage>
</organism>
<reference evidence="2" key="1">
    <citation type="journal article" date="2022" name="Mol. Ecol. Resour.">
        <title>The genomes of chicory, endive, great burdock and yacon provide insights into Asteraceae palaeo-polyploidization history and plant inulin production.</title>
        <authorList>
            <person name="Fan W."/>
            <person name="Wang S."/>
            <person name="Wang H."/>
            <person name="Wang A."/>
            <person name="Jiang F."/>
            <person name="Liu H."/>
            <person name="Zhao H."/>
            <person name="Xu D."/>
            <person name="Zhang Y."/>
        </authorList>
    </citation>
    <scope>NUCLEOTIDE SEQUENCE [LARGE SCALE GENOMIC DNA]</scope>
    <source>
        <strain evidence="2">cv. Punajuju</strain>
    </source>
</reference>
<gene>
    <name evidence="1" type="ORF">L2E82_33754</name>
</gene>
<accession>A0ACB9BL20</accession>
<protein>
    <submittedName>
        <fullName evidence="1">Uncharacterized protein</fullName>
    </submittedName>
</protein>
<comment type="caution">
    <text evidence="1">The sequence shown here is derived from an EMBL/GenBank/DDBJ whole genome shotgun (WGS) entry which is preliminary data.</text>
</comment>
<name>A0ACB9BL20_CICIN</name>
<proteinExistence type="predicted"/>
<evidence type="ECO:0000313" key="2">
    <source>
        <dbReference type="Proteomes" id="UP001055811"/>
    </source>
</evidence>
<reference evidence="1 2" key="2">
    <citation type="journal article" date="2022" name="Mol. Ecol. Resour.">
        <title>The genomes of chicory, endive, great burdock and yacon provide insights into Asteraceae paleo-polyploidization history and plant inulin production.</title>
        <authorList>
            <person name="Fan W."/>
            <person name="Wang S."/>
            <person name="Wang H."/>
            <person name="Wang A."/>
            <person name="Jiang F."/>
            <person name="Liu H."/>
            <person name="Zhao H."/>
            <person name="Xu D."/>
            <person name="Zhang Y."/>
        </authorList>
    </citation>
    <scope>NUCLEOTIDE SEQUENCE [LARGE SCALE GENOMIC DNA]</scope>
    <source>
        <strain evidence="2">cv. Punajuju</strain>
        <tissue evidence="1">Leaves</tissue>
    </source>
</reference>
<sequence length="116" mass="13387">MVMFTLSTKQFVKFHPPYADGGALLYFIRDPDSRRFRVTEKTEEEKELEEFVSFERYRDLIKHRRRVYHAAGVSLDSERNAKLTKPSLGSSSGLAKSTKPSGTWDISEDLYVGYIC</sequence>